<keyword evidence="2" id="KW-1185">Reference proteome</keyword>
<dbReference type="HOGENOM" id="CLU_1360220_0_0_1"/>
<dbReference type="InParanoid" id="A0A067MZ46"/>
<reference evidence="2" key="1">
    <citation type="journal article" date="2014" name="Proc. Natl. Acad. Sci. U.S.A.">
        <title>Extensive sampling of basidiomycete genomes demonstrates inadequacy of the white-rot/brown-rot paradigm for wood decay fungi.</title>
        <authorList>
            <person name="Riley R."/>
            <person name="Salamov A.A."/>
            <person name="Brown D.W."/>
            <person name="Nagy L.G."/>
            <person name="Floudas D."/>
            <person name="Held B.W."/>
            <person name="Levasseur A."/>
            <person name="Lombard V."/>
            <person name="Morin E."/>
            <person name="Otillar R."/>
            <person name="Lindquist E.A."/>
            <person name="Sun H."/>
            <person name="LaButti K.M."/>
            <person name="Schmutz J."/>
            <person name="Jabbour D."/>
            <person name="Luo H."/>
            <person name="Baker S.E."/>
            <person name="Pisabarro A.G."/>
            <person name="Walton J.D."/>
            <person name="Blanchette R.A."/>
            <person name="Henrissat B."/>
            <person name="Martin F."/>
            <person name="Cullen D."/>
            <person name="Hibbett D.S."/>
            <person name="Grigoriev I.V."/>
        </authorList>
    </citation>
    <scope>NUCLEOTIDE SEQUENCE [LARGE SCALE GENOMIC DNA]</scope>
    <source>
        <strain evidence="2">FD-172 SS1</strain>
    </source>
</reference>
<dbReference type="AlphaFoldDB" id="A0A067MZ46"/>
<protein>
    <submittedName>
        <fullName evidence="1">Uncharacterized protein</fullName>
    </submittedName>
</protein>
<sequence>MEYLEQTRPVLWVECAPNETAFTAQIASDIVNNPFHRMELTAQVHASDAECPRMHVAFVGRFDTPGMTPRTSDQVIGHKHQAYHKIAMKRSLNMFRVILQNIELCAFTGDVPFASTHLYAVVNLAMKGVLPDRPTDPHTISLGLDNRMWEIVTDCSSHVPAHRLSAQTVISRLLTPASSRQLNPRLSTIRLPRPKFHSNFR</sequence>
<proteinExistence type="predicted"/>
<organism evidence="1 2">
    <name type="scientific">Botryobasidium botryosum (strain FD-172 SS1)</name>
    <dbReference type="NCBI Taxonomy" id="930990"/>
    <lineage>
        <taxon>Eukaryota</taxon>
        <taxon>Fungi</taxon>
        <taxon>Dikarya</taxon>
        <taxon>Basidiomycota</taxon>
        <taxon>Agaricomycotina</taxon>
        <taxon>Agaricomycetes</taxon>
        <taxon>Cantharellales</taxon>
        <taxon>Botryobasidiaceae</taxon>
        <taxon>Botryobasidium</taxon>
    </lineage>
</organism>
<dbReference type="EMBL" id="KL198024">
    <property type="protein sequence ID" value="KDQ17177.1"/>
    <property type="molecule type" value="Genomic_DNA"/>
</dbReference>
<name>A0A067MZ46_BOTB1</name>
<evidence type="ECO:0000313" key="1">
    <source>
        <dbReference type="EMBL" id="KDQ17177.1"/>
    </source>
</evidence>
<evidence type="ECO:0000313" key="2">
    <source>
        <dbReference type="Proteomes" id="UP000027195"/>
    </source>
</evidence>
<dbReference type="Proteomes" id="UP000027195">
    <property type="component" value="Unassembled WGS sequence"/>
</dbReference>
<gene>
    <name evidence="1" type="ORF">BOTBODRAFT_185906</name>
</gene>
<accession>A0A067MZ46</accession>